<evidence type="ECO:0000256" key="1">
    <source>
        <dbReference type="SAM" id="SignalP"/>
    </source>
</evidence>
<organism evidence="3 4">
    <name type="scientific">Moraxella canis</name>
    <dbReference type="NCBI Taxonomy" id="90239"/>
    <lineage>
        <taxon>Bacteria</taxon>
        <taxon>Pseudomonadati</taxon>
        <taxon>Pseudomonadota</taxon>
        <taxon>Gammaproteobacteria</taxon>
        <taxon>Moraxellales</taxon>
        <taxon>Moraxellaceae</taxon>
        <taxon>Moraxella</taxon>
    </lineage>
</organism>
<dbReference type="RefSeq" id="WP_078256061.1">
    <property type="nucleotide sequence ID" value="NZ_MUXT01000006.1"/>
</dbReference>
<keyword evidence="1" id="KW-0732">Signal</keyword>
<dbReference type="AlphaFoldDB" id="A0A1S9ZKG4"/>
<dbReference type="Proteomes" id="UP000190322">
    <property type="component" value="Unassembled WGS sequence"/>
</dbReference>
<comment type="caution">
    <text evidence="3">The sequence shown here is derived from an EMBL/GenBank/DDBJ whole genome shotgun (WGS) entry which is preliminary data.</text>
</comment>
<evidence type="ECO:0000313" key="3">
    <source>
        <dbReference type="EMBL" id="OOR83936.1"/>
    </source>
</evidence>
<feature type="chain" id="PRO_5012164965" evidence="1">
    <location>
        <begin position="19"/>
        <end position="250"/>
    </location>
</feature>
<evidence type="ECO:0000259" key="2">
    <source>
        <dbReference type="PROSITE" id="PS50914"/>
    </source>
</evidence>
<dbReference type="PROSITE" id="PS50914">
    <property type="entry name" value="BON"/>
    <property type="match status" value="1"/>
</dbReference>
<dbReference type="Pfam" id="PF04972">
    <property type="entry name" value="BON"/>
    <property type="match status" value="1"/>
</dbReference>
<gene>
    <name evidence="3" type="ORF">B0180_05740</name>
</gene>
<reference evidence="3 4" key="1">
    <citation type="submission" date="2017-02" db="EMBL/GenBank/DDBJ databases">
        <title>Draft genome sequence of Moraxella canis CCUG 8415A type strain.</title>
        <authorList>
            <person name="Engstrom-Jakobsson H."/>
            <person name="Salva-Serra F."/>
            <person name="Thorell K."/>
            <person name="Gonzales-Siles L."/>
            <person name="Karlsson R."/>
            <person name="Boulund F."/>
            <person name="Engstrand L."/>
            <person name="Moore E."/>
        </authorList>
    </citation>
    <scope>NUCLEOTIDE SEQUENCE [LARGE SCALE GENOMIC DNA]</scope>
    <source>
        <strain evidence="3 4">CCUG 8415A</strain>
    </source>
</reference>
<protein>
    <submittedName>
        <fullName evidence="3">Phospholipid-binding protein</fullName>
    </submittedName>
</protein>
<dbReference type="EMBL" id="MUXT01000006">
    <property type="protein sequence ID" value="OOR83936.1"/>
    <property type="molecule type" value="Genomic_DNA"/>
</dbReference>
<evidence type="ECO:0000313" key="4">
    <source>
        <dbReference type="Proteomes" id="UP000190322"/>
    </source>
</evidence>
<dbReference type="InterPro" id="IPR007055">
    <property type="entry name" value="BON_dom"/>
</dbReference>
<dbReference type="PROSITE" id="PS51257">
    <property type="entry name" value="PROKAR_LIPOPROTEIN"/>
    <property type="match status" value="1"/>
</dbReference>
<name>A0A1S9ZKG4_9GAMM</name>
<feature type="domain" description="BON" evidence="2">
    <location>
        <begin position="41"/>
        <end position="111"/>
    </location>
</feature>
<proteinExistence type="predicted"/>
<sequence>MKKLLIVLMATAALGLTACTTHSTQSVGADAMGRTIPERISDSSIELTARRNLATIPGVSPNAVRIDIASFRREVLLTGEVPSEQIKIEVGRTIDSMRDVEKVFNYLTVVETPKSQSHTLQENYLRSKINARLLTNRDIKSSQYRVIVRDRTAYVMGYLTPDQQGYILEAIQATPGMEAAVTLTTLVSAQELENYANEVAAEAYVSDDGYGGVVTEPDVVEGGYTLQEIYTPNASNAAPVNTAPVFEIPQ</sequence>
<feature type="signal peptide" evidence="1">
    <location>
        <begin position="1"/>
        <end position="18"/>
    </location>
</feature>
<accession>A0A1S9ZKG4</accession>